<protein>
    <submittedName>
        <fullName evidence="1">Uncharacterized protein</fullName>
    </submittedName>
</protein>
<comment type="caution">
    <text evidence="1">The sequence shown here is derived from an EMBL/GenBank/DDBJ whole genome shotgun (WGS) entry which is preliminary data.</text>
</comment>
<keyword evidence="2" id="KW-1185">Reference proteome</keyword>
<proteinExistence type="predicted"/>
<reference evidence="1" key="1">
    <citation type="submission" date="2022-02" db="EMBL/GenBank/DDBJ databases">
        <title>Plant Genome Project.</title>
        <authorList>
            <person name="Zhang R.-G."/>
        </authorList>
    </citation>
    <scope>NUCLEOTIDE SEQUENCE</scope>
    <source>
        <strain evidence="1">AT1</strain>
    </source>
</reference>
<dbReference type="Proteomes" id="UP001062846">
    <property type="component" value="Chromosome 13"/>
</dbReference>
<gene>
    <name evidence="1" type="ORF">RHMOL_Rhmol13G0239700</name>
</gene>
<organism evidence="1 2">
    <name type="scientific">Rhododendron molle</name>
    <name type="common">Chinese azalea</name>
    <name type="synonym">Azalea mollis</name>
    <dbReference type="NCBI Taxonomy" id="49168"/>
    <lineage>
        <taxon>Eukaryota</taxon>
        <taxon>Viridiplantae</taxon>
        <taxon>Streptophyta</taxon>
        <taxon>Embryophyta</taxon>
        <taxon>Tracheophyta</taxon>
        <taxon>Spermatophyta</taxon>
        <taxon>Magnoliopsida</taxon>
        <taxon>eudicotyledons</taxon>
        <taxon>Gunneridae</taxon>
        <taxon>Pentapetalae</taxon>
        <taxon>asterids</taxon>
        <taxon>Ericales</taxon>
        <taxon>Ericaceae</taxon>
        <taxon>Ericoideae</taxon>
        <taxon>Rhodoreae</taxon>
        <taxon>Rhododendron</taxon>
    </lineage>
</organism>
<dbReference type="EMBL" id="CM046400">
    <property type="protein sequence ID" value="KAI8525558.1"/>
    <property type="molecule type" value="Genomic_DNA"/>
</dbReference>
<accession>A0ACC0L9W5</accession>
<name>A0ACC0L9W5_RHOML</name>
<sequence>MAPSAKHFPFLLLFALLSSSLHSHARESYFFNKAIAASAATTTTNNNAKETIVEEASKSNVQEQDPNFIPDTQSGYGLYGQNSGRHAAASNQPSEIESFEPYTTAASNNNNDNNYYKNKAYVSDPQGMVSDTRFMDGRYTTAAAAKTTSGPPYTTTTSSNNNNYYKNEAVNDPQGVSDTRFMDRSYTTTTATSGTPYTATNLPYKTESGESYPATTINDDNNNYYNKEAYVSDPHEGMSQDTRFMDRGYTTTAAASSNNYYNNGGGRNYNTQQQGMSDTRFLENGRYYYDINSEENYRNGYQNSRRVNHNNRGGYYGNYNGNSMEGYQNQDGQFQESEAEYVP</sequence>
<evidence type="ECO:0000313" key="1">
    <source>
        <dbReference type="EMBL" id="KAI8525558.1"/>
    </source>
</evidence>
<evidence type="ECO:0000313" key="2">
    <source>
        <dbReference type="Proteomes" id="UP001062846"/>
    </source>
</evidence>